<evidence type="ECO:0000313" key="4">
    <source>
        <dbReference type="Proteomes" id="UP000007431"/>
    </source>
</evidence>
<reference evidence="3 4" key="1">
    <citation type="journal article" date="2010" name="Nat. Biotechnol.">
        <title>Genome sequence of the model mushroom Schizophyllum commune.</title>
        <authorList>
            <person name="Ohm R.A."/>
            <person name="de Jong J.F."/>
            <person name="Lugones L.G."/>
            <person name="Aerts A."/>
            <person name="Kothe E."/>
            <person name="Stajich J.E."/>
            <person name="de Vries R.P."/>
            <person name="Record E."/>
            <person name="Levasseur A."/>
            <person name="Baker S.E."/>
            <person name="Bartholomew K.A."/>
            <person name="Coutinho P.M."/>
            <person name="Erdmann S."/>
            <person name="Fowler T.J."/>
            <person name="Gathman A.C."/>
            <person name="Lombard V."/>
            <person name="Henrissat B."/>
            <person name="Knabe N."/>
            <person name="Kuees U."/>
            <person name="Lilly W.W."/>
            <person name="Lindquist E."/>
            <person name="Lucas S."/>
            <person name="Magnuson J.K."/>
            <person name="Piumi F."/>
            <person name="Raudaskoski M."/>
            <person name="Salamov A."/>
            <person name="Schmutz J."/>
            <person name="Schwarze F.W.M.R."/>
            <person name="vanKuyk P.A."/>
            <person name="Horton J.S."/>
            <person name="Grigoriev I.V."/>
            <person name="Woesten H.A.B."/>
        </authorList>
    </citation>
    <scope>NUCLEOTIDE SEQUENCE [LARGE SCALE GENOMIC DNA]</scope>
    <source>
        <strain evidence="4">H4-8 / FGSC 9210</strain>
    </source>
</reference>
<dbReference type="GeneID" id="9597025"/>
<dbReference type="KEGG" id="scm:SCHCO_02695969"/>
<dbReference type="Proteomes" id="UP000007431">
    <property type="component" value="Unassembled WGS sequence"/>
</dbReference>
<dbReference type="HOGENOM" id="CLU_1251303_0_0_1"/>
<feature type="compositionally biased region" description="Acidic residues" evidence="1">
    <location>
        <begin position="177"/>
        <end position="187"/>
    </location>
</feature>
<keyword evidence="4" id="KW-1185">Reference proteome</keyword>
<dbReference type="AlphaFoldDB" id="D8PTX0"/>
<dbReference type="OrthoDB" id="3437960at2759"/>
<feature type="domain" description="C2H2-type" evidence="2">
    <location>
        <begin position="49"/>
        <end position="70"/>
    </location>
</feature>
<protein>
    <submittedName>
        <fullName evidence="3">Expressed protein</fullName>
    </submittedName>
</protein>
<evidence type="ECO:0000313" key="3">
    <source>
        <dbReference type="EMBL" id="EFJ00658.1"/>
    </source>
</evidence>
<gene>
    <name evidence="3" type="ORF">SCHCODRAFT_84341</name>
</gene>
<organism evidence="4">
    <name type="scientific">Schizophyllum commune (strain H4-8 / FGSC 9210)</name>
    <name type="common">Split gill fungus</name>
    <dbReference type="NCBI Taxonomy" id="578458"/>
    <lineage>
        <taxon>Eukaryota</taxon>
        <taxon>Fungi</taxon>
        <taxon>Dikarya</taxon>
        <taxon>Basidiomycota</taxon>
        <taxon>Agaricomycotina</taxon>
        <taxon>Agaricomycetes</taxon>
        <taxon>Agaricomycetidae</taxon>
        <taxon>Agaricales</taxon>
        <taxon>Schizophyllaceae</taxon>
        <taxon>Schizophyllum</taxon>
    </lineage>
</organism>
<dbReference type="PROSITE" id="PS00028">
    <property type="entry name" value="ZINC_FINGER_C2H2_1"/>
    <property type="match status" value="1"/>
</dbReference>
<evidence type="ECO:0000259" key="2">
    <source>
        <dbReference type="PROSITE" id="PS00028"/>
    </source>
</evidence>
<feature type="region of interest" description="Disordered" evidence="1">
    <location>
        <begin position="123"/>
        <end position="195"/>
    </location>
</feature>
<proteinExistence type="predicted"/>
<accession>D8PTX0</accession>
<dbReference type="InterPro" id="IPR013087">
    <property type="entry name" value="Znf_C2H2_type"/>
</dbReference>
<dbReference type="RefSeq" id="XP_003035560.1">
    <property type="nucleotide sequence ID" value="XM_003035514.1"/>
</dbReference>
<evidence type="ECO:0000256" key="1">
    <source>
        <dbReference type="SAM" id="MobiDB-lite"/>
    </source>
</evidence>
<dbReference type="EMBL" id="GL377303">
    <property type="protein sequence ID" value="EFJ00658.1"/>
    <property type="molecule type" value="Genomic_DNA"/>
</dbReference>
<dbReference type="InParanoid" id="D8PTX0"/>
<name>D8PTX0_SCHCM</name>
<dbReference type="VEuPathDB" id="FungiDB:SCHCODRAFT_02695969"/>
<sequence>MNWRCARRMSGHRLRFELLDEERTRTMREVYASRVHESPAYKDEGDVQCAHCDARFTRMEGLRGHLAHEHAIEDMTKKDYVLGVEFDDSKGGYAILPDKNDRWKNTRVIEDLDGSYGELERLPKGVRFDDDDSLDGYPADGGNDIDHSESGGDGDSGDDHVVNDGDEEGEEGKGEEAVGDGDGDESDGVPAGLSQQLMSVFSITHAAYIDHDMEDTDNVED</sequence>